<dbReference type="PANTHER" id="PTHR11527">
    <property type="entry name" value="HEAT-SHOCK PROTEIN 20 FAMILY MEMBER"/>
    <property type="match status" value="1"/>
</dbReference>
<name>A0ABY6ZKZ4_9BACL</name>
<evidence type="ECO:0000313" key="6">
    <source>
        <dbReference type="Proteomes" id="UP001164761"/>
    </source>
</evidence>
<dbReference type="EMBL" id="CP104067">
    <property type="protein sequence ID" value="WAH43577.1"/>
    <property type="molecule type" value="Genomic_DNA"/>
</dbReference>
<evidence type="ECO:0000259" key="4">
    <source>
        <dbReference type="PROSITE" id="PS51203"/>
    </source>
</evidence>
<sequence>MALILYDPFNIFRRDFGSFPRVFDEWFDEHAVSRVRVDVRETQSEVIVTAEIPGLEKKEDVNITVHDNHLHLSGKIERTTEIKDENIHRSERFYGQFSRAVPLPANVDETGAKASYRNGILEVRLRKSNSEHHRQIDVDFQ</sequence>
<gene>
    <name evidence="5" type="ORF">NZD89_09425</name>
</gene>
<dbReference type="InterPro" id="IPR002068">
    <property type="entry name" value="A-crystallin/Hsp20_dom"/>
</dbReference>
<dbReference type="RefSeq" id="WP_268007457.1">
    <property type="nucleotide sequence ID" value="NZ_BSUT01000001.1"/>
</dbReference>
<dbReference type="Proteomes" id="UP001164761">
    <property type="component" value="Chromosome"/>
</dbReference>
<dbReference type="PROSITE" id="PS51203">
    <property type="entry name" value="CS"/>
    <property type="match status" value="1"/>
</dbReference>
<evidence type="ECO:0000259" key="3">
    <source>
        <dbReference type="PROSITE" id="PS01031"/>
    </source>
</evidence>
<dbReference type="PROSITE" id="PS01031">
    <property type="entry name" value="SHSP"/>
    <property type="match status" value="1"/>
</dbReference>
<evidence type="ECO:0000256" key="1">
    <source>
        <dbReference type="PROSITE-ProRule" id="PRU00285"/>
    </source>
</evidence>
<dbReference type="InterPro" id="IPR031107">
    <property type="entry name" value="Small_HSP"/>
</dbReference>
<keyword evidence="6" id="KW-1185">Reference proteome</keyword>
<dbReference type="CDD" id="cd06464">
    <property type="entry name" value="ACD_sHsps-like"/>
    <property type="match status" value="1"/>
</dbReference>
<reference evidence="5" key="1">
    <citation type="submission" date="2022-08" db="EMBL/GenBank/DDBJ databases">
        <title>Alicyclobacillus fastidiosus DSM 17978, complete genome.</title>
        <authorList>
            <person name="Wang Q."/>
            <person name="Cai R."/>
            <person name="Wang Z."/>
        </authorList>
    </citation>
    <scope>NUCLEOTIDE SEQUENCE</scope>
    <source>
        <strain evidence="5">DSM 17978</strain>
    </source>
</reference>
<evidence type="ECO:0000313" key="5">
    <source>
        <dbReference type="EMBL" id="WAH43577.1"/>
    </source>
</evidence>
<dbReference type="InterPro" id="IPR008978">
    <property type="entry name" value="HSP20-like_chaperone"/>
</dbReference>
<organism evidence="5 6">
    <name type="scientific">Alicyclobacillus fastidiosus</name>
    <dbReference type="NCBI Taxonomy" id="392011"/>
    <lineage>
        <taxon>Bacteria</taxon>
        <taxon>Bacillati</taxon>
        <taxon>Bacillota</taxon>
        <taxon>Bacilli</taxon>
        <taxon>Bacillales</taxon>
        <taxon>Alicyclobacillaceae</taxon>
        <taxon>Alicyclobacillus</taxon>
    </lineage>
</organism>
<protein>
    <submittedName>
        <fullName evidence="5">Hsp20/alpha crystallin family protein</fullName>
    </submittedName>
</protein>
<evidence type="ECO:0000256" key="2">
    <source>
        <dbReference type="RuleBase" id="RU003616"/>
    </source>
</evidence>
<dbReference type="InterPro" id="IPR007052">
    <property type="entry name" value="CS_dom"/>
</dbReference>
<dbReference type="SUPFAM" id="SSF49764">
    <property type="entry name" value="HSP20-like chaperones"/>
    <property type="match status" value="1"/>
</dbReference>
<comment type="similarity">
    <text evidence="1 2">Belongs to the small heat shock protein (HSP20) family.</text>
</comment>
<feature type="domain" description="CS" evidence="4">
    <location>
        <begin position="32"/>
        <end position="139"/>
    </location>
</feature>
<feature type="domain" description="SHSP" evidence="3">
    <location>
        <begin position="28"/>
        <end position="141"/>
    </location>
</feature>
<dbReference type="Gene3D" id="2.60.40.790">
    <property type="match status" value="1"/>
</dbReference>
<proteinExistence type="inferred from homology"/>
<dbReference type="Pfam" id="PF00011">
    <property type="entry name" value="HSP20"/>
    <property type="match status" value="1"/>
</dbReference>
<accession>A0ABY6ZKZ4</accession>